<evidence type="ECO:0000313" key="3">
    <source>
        <dbReference type="Proteomes" id="UP001499947"/>
    </source>
</evidence>
<evidence type="ECO:0000313" key="2">
    <source>
        <dbReference type="EMBL" id="GAA1723881.1"/>
    </source>
</evidence>
<feature type="region of interest" description="Disordered" evidence="1">
    <location>
        <begin position="1"/>
        <end position="93"/>
    </location>
</feature>
<evidence type="ECO:0000256" key="1">
    <source>
        <dbReference type="SAM" id="MobiDB-lite"/>
    </source>
</evidence>
<gene>
    <name evidence="2" type="ORF">GCM10009680_76970</name>
</gene>
<feature type="compositionally biased region" description="Low complexity" evidence="1">
    <location>
        <begin position="34"/>
        <end position="43"/>
    </location>
</feature>
<sequence length="224" mass="24271">MAADRVDGLDLAPVALGRTRVQQHPAPRERRRVVGLQQRQGPGPRDEVALGPGRFIGGQGAADRRPGGQTSVEHPDGRMSRPAQQPPRARRRPPLSAVVRHYAPVLTYPGPAHRGRERGKIGQGVAAGLSGRGRELGVEIDVDGTRQMPRLVCGAAGRPTELPAHIEQERRLLLRQLTHEIGCGDDGMHRNHPCVDISASIGPPGHPVYGWVTPERNEAETDVR</sequence>
<organism evidence="2 3">
    <name type="scientific">Streptomyces yatensis</name>
    <dbReference type="NCBI Taxonomy" id="155177"/>
    <lineage>
        <taxon>Bacteria</taxon>
        <taxon>Bacillati</taxon>
        <taxon>Actinomycetota</taxon>
        <taxon>Actinomycetes</taxon>
        <taxon>Kitasatosporales</taxon>
        <taxon>Streptomycetaceae</taxon>
        <taxon>Streptomyces</taxon>
        <taxon>Streptomyces violaceusniger group</taxon>
    </lineage>
</organism>
<dbReference type="Proteomes" id="UP001499947">
    <property type="component" value="Unassembled WGS sequence"/>
</dbReference>
<keyword evidence="3" id="KW-1185">Reference proteome</keyword>
<reference evidence="2 3" key="1">
    <citation type="journal article" date="2019" name="Int. J. Syst. Evol. Microbiol.">
        <title>The Global Catalogue of Microorganisms (GCM) 10K type strain sequencing project: providing services to taxonomists for standard genome sequencing and annotation.</title>
        <authorList>
            <consortium name="The Broad Institute Genomics Platform"/>
            <consortium name="The Broad Institute Genome Sequencing Center for Infectious Disease"/>
            <person name="Wu L."/>
            <person name="Ma J."/>
        </authorList>
    </citation>
    <scope>NUCLEOTIDE SEQUENCE [LARGE SCALE GENOMIC DNA]</scope>
    <source>
        <strain evidence="2 3">JCM 13244</strain>
    </source>
</reference>
<accession>A0ABN2JE38</accession>
<dbReference type="EMBL" id="BAAALR010000104">
    <property type="protein sequence ID" value="GAA1723881.1"/>
    <property type="molecule type" value="Genomic_DNA"/>
</dbReference>
<name>A0ABN2JE38_9ACTN</name>
<proteinExistence type="predicted"/>
<protein>
    <submittedName>
        <fullName evidence="2">Uncharacterized protein</fullName>
    </submittedName>
</protein>
<comment type="caution">
    <text evidence="2">The sequence shown here is derived from an EMBL/GenBank/DDBJ whole genome shotgun (WGS) entry which is preliminary data.</text>
</comment>